<comment type="caution">
    <text evidence="2">The sequence shown here is derived from an EMBL/GenBank/DDBJ whole genome shotgun (WGS) entry which is preliminary data.</text>
</comment>
<dbReference type="EMBL" id="AWXZ01000002">
    <property type="protein sequence ID" value="ESR27490.1"/>
    <property type="molecule type" value="Genomic_DNA"/>
</dbReference>
<dbReference type="STRING" id="631454.N177_0013"/>
<reference evidence="2 3" key="1">
    <citation type="journal article" date="2014" name="Genome Announc.">
        <title>Draft Genome Sequence of Lutibaculum baratangense Strain AMV1T, Isolated from a Mud Volcano in Andamans, India.</title>
        <authorList>
            <person name="Singh A."/>
            <person name="Sreenivas A."/>
            <person name="Sathyanarayana Reddy G."/>
            <person name="Pinnaka A.K."/>
            <person name="Shivaji S."/>
        </authorList>
    </citation>
    <scope>NUCLEOTIDE SEQUENCE [LARGE SCALE GENOMIC DNA]</scope>
    <source>
        <strain evidence="2 3">AMV1</strain>
    </source>
</reference>
<organism evidence="2 3">
    <name type="scientific">Lutibaculum baratangense AMV1</name>
    <dbReference type="NCBI Taxonomy" id="631454"/>
    <lineage>
        <taxon>Bacteria</taxon>
        <taxon>Pseudomonadati</taxon>
        <taxon>Pseudomonadota</taxon>
        <taxon>Alphaproteobacteria</taxon>
        <taxon>Hyphomicrobiales</taxon>
        <taxon>Tepidamorphaceae</taxon>
        <taxon>Lutibaculum</taxon>
    </lineage>
</organism>
<accession>V4RWV5</accession>
<dbReference type="Proteomes" id="UP000017819">
    <property type="component" value="Unassembled WGS sequence"/>
</dbReference>
<evidence type="ECO:0000313" key="3">
    <source>
        <dbReference type="Proteomes" id="UP000017819"/>
    </source>
</evidence>
<sequence>MRFFWTLIALLLAAAVATILVLPDQMRLRDLVGWRPGGDFETALKDNSRVPSTGGEAVQPVGASPETAGGPPELSPILIDQLPFDTTCALMLTPDGSQEVIFASPRSGAAGGDVVAALNIGGSLQLVRRTETFGDPLASNIYPRANYRDGDGALTVVATVTGNSPSGERINIESGELTVMMAGRSTLKLPIKGVSGCE</sequence>
<evidence type="ECO:0000313" key="2">
    <source>
        <dbReference type="EMBL" id="ESR27490.1"/>
    </source>
</evidence>
<keyword evidence="3" id="KW-1185">Reference proteome</keyword>
<gene>
    <name evidence="2" type="ORF">N177_0013</name>
</gene>
<feature type="region of interest" description="Disordered" evidence="1">
    <location>
        <begin position="43"/>
        <end position="70"/>
    </location>
</feature>
<evidence type="ECO:0000256" key="1">
    <source>
        <dbReference type="SAM" id="MobiDB-lite"/>
    </source>
</evidence>
<protein>
    <submittedName>
        <fullName evidence="2">Uncharacterized protein</fullName>
    </submittedName>
</protein>
<name>V4RWV5_9HYPH</name>
<proteinExistence type="predicted"/>
<dbReference type="AlphaFoldDB" id="V4RWV5"/>
<dbReference type="RefSeq" id="WP_023430172.1">
    <property type="nucleotide sequence ID" value="NZ_AWXZ01000002.1"/>
</dbReference>